<evidence type="ECO:0000256" key="1">
    <source>
        <dbReference type="ARBA" id="ARBA00022737"/>
    </source>
</evidence>
<accession>A0A4Q2DPS2</accession>
<dbReference type="EMBL" id="SDEE01000081">
    <property type="protein sequence ID" value="RXW22167.1"/>
    <property type="molecule type" value="Genomic_DNA"/>
</dbReference>
<sequence>MGNLQCIDANHVTVHPQTESFLGWELLLKNTAPNALHDSRARYDAPKCDEDTRVEVIGEIVTFIKNWDGPQRLLCMTGAAGSGKSALQQTAAERCEEKGTLGASFFFSATDASRNVMDRVVPTIAYQLGRENPGVKTLINDAVEKDPLIFSQSLRRQILTLIVKPFEHLGSEGLDLRTLPYAILIDGLDECRGEDSQAELIRAIKECLLVNHLPFRIFIASRPEWAIRTALAPGGYFRALAYHIQLSDKYDASGDMCRYLQRRFHALSSQTGNQHWFTQNDIDRLVSAASGQFVYVAMAFNYISERRGSPAERLKIVLTWTPHDGRETRPFEALDMLYKKILLTAKNAYEAVDTNRGREFLLLLGIHHLNITSHGLRGWHFSANVLSRLLGLGAGSEEDLFSDLRSLLTLDRDDSGDSTLRLYHKSFSDFLEEKSRAGAFFVPRSRLYTHLESRESAESHFLRDLANTVHHLPRILLNANNIGTTEIGHELAGFTKKGGWHKLDRSLSALLPKWPIVSSGSSFDIFLLHVRGLVRFLTSEDAAVLLKFHDKWVRDWAEYKLRTGHTQEVNGQVDLKNT</sequence>
<comment type="caution">
    <text evidence="3">The sequence shown here is derived from an EMBL/GenBank/DDBJ whole genome shotgun (WGS) entry which is preliminary data.</text>
</comment>
<reference evidence="3 4" key="1">
    <citation type="submission" date="2019-01" db="EMBL/GenBank/DDBJ databases">
        <title>Draft genome sequence of Psathyrella aberdarensis IHI B618.</title>
        <authorList>
            <person name="Buettner E."/>
            <person name="Kellner H."/>
        </authorList>
    </citation>
    <scope>NUCLEOTIDE SEQUENCE [LARGE SCALE GENOMIC DNA]</scope>
    <source>
        <strain evidence="3 4">IHI B618</strain>
    </source>
</reference>
<evidence type="ECO:0000259" key="2">
    <source>
        <dbReference type="Pfam" id="PF24883"/>
    </source>
</evidence>
<evidence type="ECO:0000313" key="3">
    <source>
        <dbReference type="EMBL" id="RXW22167.1"/>
    </source>
</evidence>
<dbReference type="AlphaFoldDB" id="A0A4Q2DPS2"/>
<dbReference type="InterPro" id="IPR027417">
    <property type="entry name" value="P-loop_NTPase"/>
</dbReference>
<dbReference type="Proteomes" id="UP000290288">
    <property type="component" value="Unassembled WGS sequence"/>
</dbReference>
<dbReference type="SUPFAM" id="SSF52540">
    <property type="entry name" value="P-loop containing nucleoside triphosphate hydrolases"/>
    <property type="match status" value="1"/>
</dbReference>
<dbReference type="PANTHER" id="PTHR10039">
    <property type="entry name" value="AMELOGENIN"/>
    <property type="match status" value="1"/>
</dbReference>
<organism evidence="3 4">
    <name type="scientific">Candolleomyces aberdarensis</name>
    <dbReference type="NCBI Taxonomy" id="2316362"/>
    <lineage>
        <taxon>Eukaryota</taxon>
        <taxon>Fungi</taxon>
        <taxon>Dikarya</taxon>
        <taxon>Basidiomycota</taxon>
        <taxon>Agaricomycotina</taxon>
        <taxon>Agaricomycetes</taxon>
        <taxon>Agaricomycetidae</taxon>
        <taxon>Agaricales</taxon>
        <taxon>Agaricineae</taxon>
        <taxon>Psathyrellaceae</taxon>
        <taxon>Candolleomyces</taxon>
    </lineage>
</organism>
<protein>
    <recommendedName>
        <fullName evidence="2">Nephrocystin 3-like N-terminal domain-containing protein</fullName>
    </recommendedName>
</protein>
<feature type="domain" description="Nephrocystin 3-like N-terminal" evidence="2">
    <location>
        <begin position="65"/>
        <end position="222"/>
    </location>
</feature>
<keyword evidence="1" id="KW-0677">Repeat</keyword>
<name>A0A4Q2DPS2_9AGAR</name>
<proteinExistence type="predicted"/>
<dbReference type="PANTHER" id="PTHR10039:SF17">
    <property type="entry name" value="FUNGAL STAND N-TERMINAL GOODBYE DOMAIN-CONTAINING PROTEIN-RELATED"/>
    <property type="match status" value="1"/>
</dbReference>
<dbReference type="InterPro" id="IPR056884">
    <property type="entry name" value="NPHP3-like_N"/>
</dbReference>
<evidence type="ECO:0000313" key="4">
    <source>
        <dbReference type="Proteomes" id="UP000290288"/>
    </source>
</evidence>
<dbReference type="STRING" id="2316362.A0A4Q2DPS2"/>
<gene>
    <name evidence="3" type="ORF">EST38_g3670</name>
</gene>
<dbReference type="Pfam" id="PF24883">
    <property type="entry name" value="NPHP3_N"/>
    <property type="match status" value="1"/>
</dbReference>
<keyword evidence="4" id="KW-1185">Reference proteome</keyword>
<dbReference type="OrthoDB" id="5971939at2759"/>